<evidence type="ECO:0000259" key="12">
    <source>
        <dbReference type="SMART" id="SM00984"/>
    </source>
</evidence>
<dbReference type="Pfam" id="PF00984">
    <property type="entry name" value="UDPG_MGDP_dh"/>
    <property type="match status" value="1"/>
</dbReference>
<proteinExistence type="inferred from homology"/>
<dbReference type="Gene3D" id="1.20.5.100">
    <property type="entry name" value="Cytochrome c1, transmembrane anchor, C-terminal"/>
    <property type="match status" value="1"/>
</dbReference>
<feature type="binding site" evidence="10">
    <location>
        <position position="275"/>
    </location>
    <ligand>
        <name>substrate</name>
    </ligand>
</feature>
<dbReference type="SMART" id="SM00984">
    <property type="entry name" value="UDPG_MGDP_dh_C"/>
    <property type="match status" value="1"/>
</dbReference>
<evidence type="ECO:0000256" key="9">
    <source>
        <dbReference type="PIRSR" id="PIRSR500134-1"/>
    </source>
</evidence>
<feature type="domain" description="UDP-glucose/GDP-mannose dehydrogenase C-terminal" evidence="12">
    <location>
        <begin position="331"/>
        <end position="432"/>
    </location>
</feature>
<comment type="similarity">
    <text evidence="2 8">Belongs to the UDP-glucose/GDP-mannose dehydrogenase family.</text>
</comment>
<dbReference type="Pfam" id="PF03721">
    <property type="entry name" value="UDPG_MGDP_dh_N"/>
    <property type="match status" value="1"/>
</dbReference>
<dbReference type="PIRSF" id="PIRSF500134">
    <property type="entry name" value="UDPglc_DH_bac"/>
    <property type="match status" value="1"/>
</dbReference>
<dbReference type="UniPathway" id="UPA00038">
    <property type="reaction ID" value="UER00491"/>
</dbReference>
<dbReference type="KEGG" id="bvz:BRAD3257_2877"/>
<evidence type="ECO:0000313" key="13">
    <source>
        <dbReference type="EMBL" id="SPP93934.1"/>
    </source>
</evidence>
<feature type="binding site" evidence="10">
    <location>
        <begin position="156"/>
        <end position="159"/>
    </location>
    <ligand>
        <name>substrate</name>
    </ligand>
</feature>
<dbReference type="PANTHER" id="PTHR43750:SF3">
    <property type="entry name" value="UDP-GLUCOSE 6-DEHYDROGENASE TUAD"/>
    <property type="match status" value="1"/>
</dbReference>
<dbReference type="AlphaFoldDB" id="A0A2U3PXR2"/>
<dbReference type="GO" id="GO:0051287">
    <property type="term" value="F:NAD binding"/>
    <property type="evidence" value="ECO:0007669"/>
    <property type="project" value="InterPro"/>
</dbReference>
<feature type="binding site" evidence="10">
    <location>
        <position position="208"/>
    </location>
    <ligand>
        <name>substrate</name>
    </ligand>
</feature>
<sequence length="447" mass="49198">MKLSVIGTGYVGLVSGVCLASKGHDVVCVDVNEEKVRLINDKIPPIHEEGLPELLRSVLDERKFRATSNLNEALDFCEAVIIAVGTPTVDGKIDLTYLVQAARQIGAYLKSTNKFLSVIVKSTVLPTTTDVVVRQAITDACGGNISQFGLGMNPEFLREGNAISDFNFPDRIVLGFEDSKTREVLSKIYEPWHVDKVYVNTRTAEMIKYANNCLLALQISAANELANLAATLGGIDFMDVFRGVTLDKRWNPVRTDGYRTEPEILTYLVPGPGFGGSCFPKDVQAIRTQGQDNGLPMEILEGVLSVNEKQPEQVTKILEAHFGNLKGKNILLLGLAFKPETDDVRESASIRISEGLLAQNTNLVAHDPIATENFIKFSGVQTSAIRFIHDWRAEVANADAIVVATRWEEYKALPGLKVAGKVVFDTRRLLSPRDFPNSTYFSIGRRV</sequence>
<feature type="binding site" evidence="11">
    <location>
        <position position="123"/>
    </location>
    <ligand>
        <name>NAD(+)</name>
        <dbReference type="ChEBI" id="CHEBI:57540"/>
    </ligand>
</feature>
<dbReference type="Proteomes" id="UP000246085">
    <property type="component" value="Chromosome BRAD3257"/>
</dbReference>
<dbReference type="InterPro" id="IPR008927">
    <property type="entry name" value="6-PGluconate_DH-like_C_sf"/>
</dbReference>
<dbReference type="EMBL" id="LS398110">
    <property type="protein sequence ID" value="SPP93934.1"/>
    <property type="molecule type" value="Genomic_DNA"/>
</dbReference>
<gene>
    <name evidence="13" type="ORF">BRAD3257_2877</name>
</gene>
<organism evidence="13 14">
    <name type="scientific">Bradyrhizobium vignae</name>
    <dbReference type="NCBI Taxonomy" id="1549949"/>
    <lineage>
        <taxon>Bacteria</taxon>
        <taxon>Pseudomonadati</taxon>
        <taxon>Pseudomonadota</taxon>
        <taxon>Alphaproteobacteria</taxon>
        <taxon>Hyphomicrobiales</taxon>
        <taxon>Nitrobacteraceae</taxon>
        <taxon>Bradyrhizobium</taxon>
    </lineage>
</organism>
<evidence type="ECO:0000256" key="10">
    <source>
        <dbReference type="PIRSR" id="PIRSR500134-2"/>
    </source>
</evidence>
<dbReference type="InterPro" id="IPR014026">
    <property type="entry name" value="UDP-Glc/GDP-Man_DH_dimer"/>
</dbReference>
<feature type="binding site" evidence="10">
    <location>
        <position position="338"/>
    </location>
    <ligand>
        <name>substrate</name>
    </ligand>
</feature>
<dbReference type="Pfam" id="PF03720">
    <property type="entry name" value="UDPG_MGDP_dh_C"/>
    <property type="match status" value="1"/>
</dbReference>
<dbReference type="GO" id="GO:0006065">
    <property type="term" value="P:UDP-glucuronate biosynthetic process"/>
    <property type="evidence" value="ECO:0007669"/>
    <property type="project" value="UniProtKB-UniPathway"/>
</dbReference>
<dbReference type="SUPFAM" id="SSF48179">
    <property type="entry name" value="6-phosphogluconate dehydrogenase C-terminal domain-like"/>
    <property type="match status" value="1"/>
</dbReference>
<dbReference type="GO" id="GO:0003979">
    <property type="term" value="F:UDP-glucose 6-dehydrogenase activity"/>
    <property type="evidence" value="ECO:0007669"/>
    <property type="project" value="UniProtKB-EC"/>
</dbReference>
<evidence type="ECO:0000256" key="3">
    <source>
        <dbReference type="ARBA" id="ARBA00012954"/>
    </source>
</evidence>
<evidence type="ECO:0000256" key="5">
    <source>
        <dbReference type="ARBA" id="ARBA00023002"/>
    </source>
</evidence>
<dbReference type="RefSeq" id="WP_122402139.1">
    <property type="nucleotide sequence ID" value="NZ_LS398110.1"/>
</dbReference>
<evidence type="ECO:0000256" key="4">
    <source>
        <dbReference type="ARBA" id="ARBA00015132"/>
    </source>
</evidence>
<accession>A0A2U3PXR2</accession>
<dbReference type="SUPFAM" id="SSF52413">
    <property type="entry name" value="UDP-glucose/GDP-mannose dehydrogenase C-terminal domain"/>
    <property type="match status" value="1"/>
</dbReference>
<feature type="binding site" evidence="11">
    <location>
        <position position="345"/>
    </location>
    <ligand>
        <name>NAD(+)</name>
        <dbReference type="ChEBI" id="CHEBI:57540"/>
    </ligand>
</feature>
<feature type="binding site" evidence="11">
    <location>
        <position position="35"/>
    </location>
    <ligand>
        <name>NAD(+)</name>
        <dbReference type="ChEBI" id="CHEBI:57540"/>
    </ligand>
</feature>
<dbReference type="SUPFAM" id="SSF51735">
    <property type="entry name" value="NAD(P)-binding Rossmann-fold domains"/>
    <property type="match status" value="1"/>
</dbReference>
<dbReference type="InterPro" id="IPR036291">
    <property type="entry name" value="NAD(P)-bd_dom_sf"/>
</dbReference>
<name>A0A2U3PXR2_9BRAD</name>
<feature type="binding site" evidence="11">
    <location>
        <position position="159"/>
    </location>
    <ligand>
        <name>NAD(+)</name>
        <dbReference type="ChEBI" id="CHEBI:57540"/>
    </ligand>
</feature>
<dbReference type="InterPro" id="IPR028357">
    <property type="entry name" value="UDPglc_DH_bac"/>
</dbReference>
<dbReference type="InterPro" id="IPR017476">
    <property type="entry name" value="UDP-Glc/GDP-Man"/>
</dbReference>
<dbReference type="InterPro" id="IPR036220">
    <property type="entry name" value="UDP-Glc/GDP-Man_DH_C_sf"/>
</dbReference>
<dbReference type="GO" id="GO:0000271">
    <property type="term" value="P:polysaccharide biosynthetic process"/>
    <property type="evidence" value="ECO:0007669"/>
    <property type="project" value="InterPro"/>
</dbReference>
<keyword evidence="5 8" id="KW-0560">Oxidoreductase</keyword>
<evidence type="ECO:0000256" key="11">
    <source>
        <dbReference type="PIRSR" id="PIRSR500134-3"/>
    </source>
</evidence>
<dbReference type="InterPro" id="IPR001732">
    <property type="entry name" value="UDP-Glc/GDP-Man_DH_N"/>
</dbReference>
<dbReference type="Gene3D" id="3.40.50.720">
    <property type="entry name" value="NAD(P)-binding Rossmann-like Domain"/>
    <property type="match status" value="2"/>
</dbReference>
<dbReference type="PANTHER" id="PTHR43750">
    <property type="entry name" value="UDP-GLUCOSE 6-DEHYDROGENASE TUAD"/>
    <property type="match status" value="1"/>
</dbReference>
<comment type="pathway">
    <text evidence="1">Nucleotide-sugar biosynthesis; UDP-alpha-D-glucuronate biosynthesis; UDP-alpha-D-glucuronate from UDP-alpha-D-glucose: step 1/1.</text>
</comment>
<comment type="catalytic activity">
    <reaction evidence="7 8">
        <text>UDP-alpha-D-glucose + 2 NAD(+) + H2O = UDP-alpha-D-glucuronate + 2 NADH + 3 H(+)</text>
        <dbReference type="Rhea" id="RHEA:23596"/>
        <dbReference type="ChEBI" id="CHEBI:15377"/>
        <dbReference type="ChEBI" id="CHEBI:15378"/>
        <dbReference type="ChEBI" id="CHEBI:57540"/>
        <dbReference type="ChEBI" id="CHEBI:57945"/>
        <dbReference type="ChEBI" id="CHEBI:58052"/>
        <dbReference type="ChEBI" id="CHEBI:58885"/>
        <dbReference type="EC" id="1.1.1.22"/>
    </reaction>
</comment>
<reference evidence="13 14" key="1">
    <citation type="submission" date="2018-03" db="EMBL/GenBank/DDBJ databases">
        <authorList>
            <person name="Gully D."/>
        </authorList>
    </citation>
    <scope>NUCLEOTIDE SEQUENCE [LARGE SCALE GENOMIC DNA]</scope>
    <source>
        <strain evidence="13">ORS3257</strain>
    </source>
</reference>
<protein>
    <recommendedName>
        <fullName evidence="4 8">UDP-glucose 6-dehydrogenase</fullName>
        <ecNumber evidence="3 8">1.1.1.22</ecNumber>
    </recommendedName>
</protein>
<evidence type="ECO:0000256" key="1">
    <source>
        <dbReference type="ARBA" id="ARBA00004701"/>
    </source>
</evidence>
<dbReference type="InterPro" id="IPR014027">
    <property type="entry name" value="UDP-Glc/GDP-Man_DH_C"/>
</dbReference>
<evidence type="ECO:0000256" key="2">
    <source>
        <dbReference type="ARBA" id="ARBA00006601"/>
    </source>
</evidence>
<dbReference type="NCBIfam" id="TIGR03026">
    <property type="entry name" value="NDP-sugDHase"/>
    <property type="match status" value="1"/>
</dbReference>
<evidence type="ECO:0000256" key="7">
    <source>
        <dbReference type="ARBA" id="ARBA00047473"/>
    </source>
</evidence>
<evidence type="ECO:0000256" key="6">
    <source>
        <dbReference type="ARBA" id="ARBA00023027"/>
    </source>
</evidence>
<feature type="binding site" evidence="11">
    <location>
        <position position="86"/>
    </location>
    <ligand>
        <name>NAD(+)</name>
        <dbReference type="ChEBI" id="CHEBI:57540"/>
    </ligand>
</feature>
<feature type="binding site" evidence="10">
    <location>
        <begin position="267"/>
        <end position="271"/>
    </location>
    <ligand>
        <name>substrate</name>
    </ligand>
</feature>
<dbReference type="EC" id="1.1.1.22" evidence="3 8"/>
<feature type="binding site" evidence="11">
    <location>
        <position position="30"/>
    </location>
    <ligand>
        <name>NAD(+)</name>
        <dbReference type="ChEBI" id="CHEBI:57540"/>
    </ligand>
</feature>
<feature type="active site" description="Nucleophile" evidence="9">
    <location>
        <position position="278"/>
    </location>
</feature>
<evidence type="ECO:0000313" key="14">
    <source>
        <dbReference type="Proteomes" id="UP000246085"/>
    </source>
</evidence>
<keyword evidence="6 8" id="KW-0520">NAD</keyword>
<evidence type="ECO:0000256" key="8">
    <source>
        <dbReference type="PIRNR" id="PIRNR000124"/>
    </source>
</evidence>
<dbReference type="PIRSF" id="PIRSF000124">
    <property type="entry name" value="UDPglc_GDPman_dh"/>
    <property type="match status" value="1"/>
</dbReference>
<feature type="binding site" evidence="11">
    <location>
        <position position="281"/>
    </location>
    <ligand>
        <name>NAD(+)</name>
        <dbReference type="ChEBI" id="CHEBI:57540"/>
    </ligand>
</feature>